<name>A0ABQ2HXP0_9BACT</name>
<dbReference type="InterPro" id="IPR005025">
    <property type="entry name" value="FMN_Rdtase-like_dom"/>
</dbReference>
<dbReference type="PANTHER" id="PTHR30543:SF21">
    <property type="entry name" value="NAD(P)H-DEPENDENT FMN REDUCTASE LOT6"/>
    <property type="match status" value="1"/>
</dbReference>
<dbReference type="InterPro" id="IPR050712">
    <property type="entry name" value="NAD(P)H-dep_reductase"/>
</dbReference>
<gene>
    <name evidence="2" type="ORF">GCM10010967_26130</name>
</gene>
<feature type="domain" description="NADPH-dependent FMN reductase-like" evidence="1">
    <location>
        <begin position="4"/>
        <end position="163"/>
    </location>
</feature>
<organism evidence="2 3">
    <name type="scientific">Dyadobacter beijingensis</name>
    <dbReference type="NCBI Taxonomy" id="365489"/>
    <lineage>
        <taxon>Bacteria</taxon>
        <taxon>Pseudomonadati</taxon>
        <taxon>Bacteroidota</taxon>
        <taxon>Cytophagia</taxon>
        <taxon>Cytophagales</taxon>
        <taxon>Spirosomataceae</taxon>
        <taxon>Dyadobacter</taxon>
    </lineage>
</organism>
<dbReference type="Gene3D" id="3.40.50.360">
    <property type="match status" value="1"/>
</dbReference>
<dbReference type="Proteomes" id="UP000632339">
    <property type="component" value="Unassembled WGS sequence"/>
</dbReference>
<protein>
    <recommendedName>
        <fullName evidence="1">NADPH-dependent FMN reductase-like domain-containing protein</fullName>
    </recommendedName>
</protein>
<dbReference type="SUPFAM" id="SSF52218">
    <property type="entry name" value="Flavoproteins"/>
    <property type="match status" value="1"/>
</dbReference>
<dbReference type="PANTHER" id="PTHR30543">
    <property type="entry name" value="CHROMATE REDUCTASE"/>
    <property type="match status" value="1"/>
</dbReference>
<keyword evidence="3" id="KW-1185">Reference proteome</keyword>
<reference evidence="3" key="1">
    <citation type="journal article" date="2019" name="Int. J. Syst. Evol. Microbiol.">
        <title>The Global Catalogue of Microorganisms (GCM) 10K type strain sequencing project: providing services to taxonomists for standard genome sequencing and annotation.</title>
        <authorList>
            <consortium name="The Broad Institute Genomics Platform"/>
            <consortium name="The Broad Institute Genome Sequencing Center for Infectious Disease"/>
            <person name="Wu L."/>
            <person name="Ma J."/>
        </authorList>
    </citation>
    <scope>NUCLEOTIDE SEQUENCE [LARGE SCALE GENOMIC DNA]</scope>
    <source>
        <strain evidence="3">CGMCC 1.6375</strain>
    </source>
</reference>
<sequence>MKRMHLLGISGSLRADSTNTIILKTLGSLLPPDITFEIFEGLDGIPHFSPGLDSPRLDSPGLDSPRLDSPGLTDTDAVTRFKTAIAQADAVVICTPEYAFGVPGTLKNALDWTVGTGEFNDKPVSVISASPLNSGGSNALASLLLTLTALGTQKNEASALSIPNVKGKIENGRVTDAHTLHELRAQCTNLLGLIGS</sequence>
<dbReference type="EMBL" id="BMLI01000001">
    <property type="protein sequence ID" value="GGM91848.1"/>
    <property type="molecule type" value="Genomic_DNA"/>
</dbReference>
<dbReference type="InterPro" id="IPR029039">
    <property type="entry name" value="Flavoprotein-like_sf"/>
</dbReference>
<comment type="caution">
    <text evidence="2">The sequence shown here is derived from an EMBL/GenBank/DDBJ whole genome shotgun (WGS) entry which is preliminary data.</text>
</comment>
<dbReference type="Pfam" id="PF03358">
    <property type="entry name" value="FMN_red"/>
    <property type="match status" value="1"/>
</dbReference>
<evidence type="ECO:0000259" key="1">
    <source>
        <dbReference type="Pfam" id="PF03358"/>
    </source>
</evidence>
<accession>A0ABQ2HXP0</accession>
<evidence type="ECO:0000313" key="3">
    <source>
        <dbReference type="Proteomes" id="UP000632339"/>
    </source>
</evidence>
<proteinExistence type="predicted"/>
<evidence type="ECO:0000313" key="2">
    <source>
        <dbReference type="EMBL" id="GGM91848.1"/>
    </source>
</evidence>
<dbReference type="RefSeq" id="WP_019943435.1">
    <property type="nucleotide sequence ID" value="NZ_BMLI01000001.1"/>
</dbReference>